<dbReference type="Proteomes" id="UP000180043">
    <property type="component" value="Unassembled WGS sequence"/>
</dbReference>
<dbReference type="Gene3D" id="3.40.50.300">
    <property type="entry name" value="P-loop containing nucleotide triphosphate hydrolases"/>
    <property type="match status" value="1"/>
</dbReference>
<gene>
    <name evidence="1" type="ORF">BKG82_26410</name>
</gene>
<sequence>MRHQQALNALANGAAEQPAAPSAKPHWLTEALGLHTIEDIAARWAQISEYAKTEVLTVPVGVDATGKRVYLNIDEIAVGGSGVHGMLLARTHLDRVLAENVIAAALRALNPPKHLQVVAAGPYPGYQIADTAFGGHEWDLKFGAWLTNELTERTKLLDAEGALDFRSLPIGTLPRVLVIADPATEFAESRQYRTRYSENLDRISRLARQGRAVGIHLLVSGSEIPLQSNRQPCPFTHNLTYGLVARSTGSAVIVPAPLRLPNGIDDDVAGTPVELLSAGSLNQQVSLARAAFPLYKRTVRDAARDAGFALPPPAPNQ</sequence>
<dbReference type="InterPro" id="IPR027417">
    <property type="entry name" value="P-loop_NTPase"/>
</dbReference>
<comment type="caution">
    <text evidence="1">The sequence shown here is derived from an EMBL/GenBank/DDBJ whole genome shotgun (WGS) entry which is preliminary data.</text>
</comment>
<dbReference type="EMBL" id="MLIQ01000042">
    <property type="protein sequence ID" value="OHU47191.1"/>
    <property type="molecule type" value="Genomic_DNA"/>
</dbReference>
<name>A0A1S1LFY1_MYCCH</name>
<protein>
    <submittedName>
        <fullName evidence="1">Uncharacterized protein</fullName>
    </submittedName>
</protein>
<reference evidence="1 2" key="1">
    <citation type="submission" date="2016-10" db="EMBL/GenBank/DDBJ databases">
        <title>Evaluation of Human, Veterinary and Environmental Mycobacterium chelonae Isolates by Core Genome Phylogenomic Analysis, Targeted Gene Comparison, and Anti-microbial Susceptibility Patterns: A Tale of Mistaken Identities.</title>
        <authorList>
            <person name="Fogelson S.B."/>
            <person name="Camus A.C."/>
            <person name="Lorenz W."/>
            <person name="Vasireddy R."/>
            <person name="Vasireddy S."/>
            <person name="Smith T."/>
            <person name="Brown-Elliott B.A."/>
            <person name="Wallace R.J.Jr."/>
            <person name="Hasan N.A."/>
            <person name="Reischl U."/>
            <person name="Sanchez S."/>
        </authorList>
    </citation>
    <scope>NUCLEOTIDE SEQUENCE [LARGE SCALE GENOMIC DNA]</scope>
    <source>
        <strain evidence="1 2">15515</strain>
    </source>
</reference>
<evidence type="ECO:0000313" key="2">
    <source>
        <dbReference type="Proteomes" id="UP000180043"/>
    </source>
</evidence>
<proteinExistence type="predicted"/>
<accession>A0A1S1LFY1</accession>
<organism evidence="1 2">
    <name type="scientific">Mycobacteroides chelonae</name>
    <name type="common">Mycobacterium chelonae</name>
    <dbReference type="NCBI Taxonomy" id="1774"/>
    <lineage>
        <taxon>Bacteria</taxon>
        <taxon>Bacillati</taxon>
        <taxon>Actinomycetota</taxon>
        <taxon>Actinomycetes</taxon>
        <taxon>Mycobacteriales</taxon>
        <taxon>Mycobacteriaceae</taxon>
        <taxon>Mycobacteroides</taxon>
    </lineage>
</organism>
<dbReference type="AlphaFoldDB" id="A0A1S1LFY1"/>
<evidence type="ECO:0000313" key="1">
    <source>
        <dbReference type="EMBL" id="OHU47191.1"/>
    </source>
</evidence>